<dbReference type="SUPFAM" id="SSF54637">
    <property type="entry name" value="Thioesterase/thiol ester dehydrase-isomerase"/>
    <property type="match status" value="2"/>
</dbReference>
<gene>
    <name evidence="3" type="ORF">CRH09_36990</name>
</gene>
<dbReference type="CDD" id="cd03440">
    <property type="entry name" value="hot_dog"/>
    <property type="match status" value="1"/>
</dbReference>
<dbReference type="InterPro" id="IPR042171">
    <property type="entry name" value="Acyl-CoA_hotdog"/>
</dbReference>
<keyword evidence="3" id="KW-0808">Transferase</keyword>
<evidence type="ECO:0000313" key="3">
    <source>
        <dbReference type="EMBL" id="ATL72392.1"/>
    </source>
</evidence>
<evidence type="ECO:0000259" key="1">
    <source>
        <dbReference type="Pfam" id="PF13622"/>
    </source>
</evidence>
<dbReference type="PANTHER" id="PTHR38110">
    <property type="entry name" value="CHROMOSOME 23, WHOLE GENOME SHOTGUN SEQUENCE"/>
    <property type="match status" value="1"/>
</dbReference>
<accession>A0A291RYQ9</accession>
<dbReference type="GO" id="GO:0016301">
    <property type="term" value="F:kinase activity"/>
    <property type="evidence" value="ECO:0007669"/>
    <property type="project" value="UniProtKB-KW"/>
</dbReference>
<evidence type="ECO:0000313" key="4">
    <source>
        <dbReference type="Proteomes" id="UP000221961"/>
    </source>
</evidence>
<reference evidence="3 4" key="1">
    <citation type="submission" date="2017-10" db="EMBL/GenBank/DDBJ databases">
        <title>Comparative genomics between pathogenic Norcardia.</title>
        <authorList>
            <person name="Zeng L."/>
        </authorList>
    </citation>
    <scope>NUCLEOTIDE SEQUENCE [LARGE SCALE GENOMIC DNA]</scope>
    <source>
        <strain evidence="3 4">NC_YFY_NT001</strain>
    </source>
</reference>
<sequence length="294" mass="31864">MALDTTQADRDLDAPFSRVCALTELAPDPSGNGRYRGVIDPIWTVGRKLHGGTMVAASAAAATRRLGAVAPELAAMFPIAVSTDFLGAPDPGEVDYEVRIRKTGRQICLVDVDLVQDGRTLVHSAVTLGPLDDAAPVYAPDSYTDMPAEPPADSIAYAPDNPMGRLVHVAEGASVAIDRRWARFLDGEQGEPRLRLWIRPRAGDEQDPDVSAYFAMMAGDMSPPVPMNLGRFGWAPTVQLTTYLRRRPAPGWLRIIATTHEIGERMFDEDQLVLDSTGAVVAQSRQLALIPLPR</sequence>
<name>A0A291RYQ9_9NOCA</name>
<dbReference type="InterPro" id="IPR049449">
    <property type="entry name" value="TesB_ACOT8-like_N"/>
</dbReference>
<keyword evidence="3" id="KW-0418">Kinase</keyword>
<protein>
    <submittedName>
        <fullName evidence="3">Diacylglycerol kinase</fullName>
    </submittedName>
</protein>
<feature type="domain" description="Acyl-CoA thioesterase-like C-terminal" evidence="2">
    <location>
        <begin position="158"/>
        <end position="290"/>
    </location>
</feature>
<dbReference type="Pfam" id="PF13622">
    <property type="entry name" value="4HBT_3"/>
    <property type="match status" value="1"/>
</dbReference>
<dbReference type="EMBL" id="CP023778">
    <property type="protein sequence ID" value="ATL72392.1"/>
    <property type="molecule type" value="Genomic_DNA"/>
</dbReference>
<evidence type="ECO:0000259" key="2">
    <source>
        <dbReference type="Pfam" id="PF20789"/>
    </source>
</evidence>
<dbReference type="Pfam" id="PF20789">
    <property type="entry name" value="4HBT_3C"/>
    <property type="match status" value="1"/>
</dbReference>
<feature type="domain" description="Acyl-CoA thioesterase-like N-terminal HotDog" evidence="1">
    <location>
        <begin position="41"/>
        <end position="128"/>
    </location>
</feature>
<organism evidence="3 4">
    <name type="scientific">Nocardia terpenica</name>
    <dbReference type="NCBI Taxonomy" id="455432"/>
    <lineage>
        <taxon>Bacteria</taxon>
        <taxon>Bacillati</taxon>
        <taxon>Actinomycetota</taxon>
        <taxon>Actinomycetes</taxon>
        <taxon>Mycobacteriales</taxon>
        <taxon>Nocardiaceae</taxon>
        <taxon>Nocardia</taxon>
    </lineage>
</organism>
<proteinExistence type="predicted"/>
<dbReference type="InterPro" id="IPR052389">
    <property type="entry name" value="Sec_Metab_Biosynth-Assoc"/>
</dbReference>
<dbReference type="InterPro" id="IPR029069">
    <property type="entry name" value="HotDog_dom_sf"/>
</dbReference>
<dbReference type="KEGG" id="ntp:CRH09_36990"/>
<dbReference type="InterPro" id="IPR049450">
    <property type="entry name" value="ACOT8-like_C"/>
</dbReference>
<dbReference type="AlphaFoldDB" id="A0A291RYQ9"/>
<dbReference type="PANTHER" id="PTHR38110:SF1">
    <property type="entry name" value="THIOESTERASE DOMAIN-CONTAINING PROTEIN"/>
    <property type="match status" value="1"/>
</dbReference>
<dbReference type="Gene3D" id="2.40.160.210">
    <property type="entry name" value="Acyl-CoA thioesterase, double hotdog domain"/>
    <property type="match status" value="1"/>
</dbReference>
<dbReference type="Proteomes" id="UP000221961">
    <property type="component" value="Chromosome"/>
</dbReference>